<dbReference type="Proteomes" id="UP000050497">
    <property type="component" value="Unassembled WGS sequence"/>
</dbReference>
<dbReference type="InterPro" id="IPR016047">
    <property type="entry name" value="M23ase_b-sheet_dom"/>
</dbReference>
<dbReference type="SUPFAM" id="SSF51261">
    <property type="entry name" value="Duplicated hybrid motif"/>
    <property type="match status" value="1"/>
</dbReference>
<dbReference type="Pfam" id="PF01551">
    <property type="entry name" value="Peptidase_M23"/>
    <property type="match status" value="1"/>
</dbReference>
<feature type="region of interest" description="Disordered" evidence="7">
    <location>
        <begin position="20"/>
        <end position="43"/>
    </location>
</feature>
<dbReference type="CDD" id="cd12797">
    <property type="entry name" value="M23_peptidase"/>
    <property type="match status" value="1"/>
</dbReference>
<protein>
    <submittedName>
        <fullName evidence="11">Peptidase family M23</fullName>
    </submittedName>
    <submittedName>
        <fullName evidence="10">Peptidase, M23/M37 family</fullName>
    </submittedName>
</protein>
<comment type="cofactor">
    <cofactor evidence="1">
        <name>Zn(2+)</name>
        <dbReference type="ChEBI" id="CHEBI:29105"/>
    </cofactor>
</comment>
<dbReference type="GO" id="GO:0004222">
    <property type="term" value="F:metalloendopeptidase activity"/>
    <property type="evidence" value="ECO:0007669"/>
    <property type="project" value="TreeGrafter"/>
</dbReference>
<accession>A0A0P7YCM7</accession>
<evidence type="ECO:0000259" key="9">
    <source>
        <dbReference type="Pfam" id="PF01551"/>
    </source>
</evidence>
<evidence type="ECO:0000256" key="8">
    <source>
        <dbReference type="SAM" id="Phobius"/>
    </source>
</evidence>
<evidence type="ECO:0000256" key="5">
    <source>
        <dbReference type="ARBA" id="ARBA00022833"/>
    </source>
</evidence>
<keyword evidence="4" id="KW-0378">Hydrolase</keyword>
<dbReference type="InterPro" id="IPR050570">
    <property type="entry name" value="Cell_wall_metabolism_enzyme"/>
</dbReference>
<dbReference type="Proteomes" id="UP000182800">
    <property type="component" value="Unassembled WGS sequence"/>
</dbReference>
<reference evidence="10 12" key="1">
    <citation type="submission" date="2015-09" db="EMBL/GenBank/DDBJ databases">
        <title>Identification and resolution of microdiversity through metagenomic sequencing of parallel consortia.</title>
        <authorList>
            <person name="Nelson W.C."/>
            <person name="Romine M.F."/>
            <person name="Lindemann S.R."/>
        </authorList>
    </citation>
    <scope>NUCLEOTIDE SEQUENCE [LARGE SCALE GENOMIC DNA]</scope>
    <source>
        <strain evidence="10">HL-109</strain>
    </source>
</reference>
<keyword evidence="2" id="KW-0645">Protease</keyword>
<dbReference type="PANTHER" id="PTHR21666">
    <property type="entry name" value="PEPTIDASE-RELATED"/>
    <property type="match status" value="1"/>
</dbReference>
<keyword evidence="13" id="KW-1185">Reference proteome</keyword>
<evidence type="ECO:0000256" key="6">
    <source>
        <dbReference type="ARBA" id="ARBA00023049"/>
    </source>
</evidence>
<dbReference type="AlphaFoldDB" id="A0A0P7YCM7"/>
<dbReference type="Gene3D" id="3.10.450.350">
    <property type="match status" value="1"/>
</dbReference>
<dbReference type="GO" id="GO:0046872">
    <property type="term" value="F:metal ion binding"/>
    <property type="evidence" value="ECO:0007669"/>
    <property type="project" value="UniProtKB-KW"/>
</dbReference>
<evidence type="ECO:0000256" key="1">
    <source>
        <dbReference type="ARBA" id="ARBA00001947"/>
    </source>
</evidence>
<proteinExistence type="predicted"/>
<keyword evidence="6" id="KW-0482">Metalloprotease</keyword>
<dbReference type="STRING" id="1653334.GA0071312_3191"/>
<organism evidence="10 12">
    <name type="scientific">Saliniramus fredricksonii</name>
    <dbReference type="NCBI Taxonomy" id="1653334"/>
    <lineage>
        <taxon>Bacteria</taxon>
        <taxon>Pseudomonadati</taxon>
        <taxon>Pseudomonadota</taxon>
        <taxon>Alphaproteobacteria</taxon>
        <taxon>Hyphomicrobiales</taxon>
        <taxon>Salinarimonadaceae</taxon>
        <taxon>Saliniramus</taxon>
    </lineage>
</organism>
<keyword evidence="8" id="KW-0472">Membrane</keyword>
<name>A0A0P7YCM7_9HYPH</name>
<keyword evidence="5" id="KW-0862">Zinc</keyword>
<evidence type="ECO:0000256" key="2">
    <source>
        <dbReference type="ARBA" id="ARBA00022670"/>
    </source>
</evidence>
<keyword evidence="8" id="KW-1133">Transmembrane helix</keyword>
<feature type="transmembrane region" description="Helical" evidence="8">
    <location>
        <begin position="53"/>
        <end position="78"/>
    </location>
</feature>
<evidence type="ECO:0000313" key="10">
    <source>
        <dbReference type="EMBL" id="KPQ11865.1"/>
    </source>
</evidence>
<comment type="caution">
    <text evidence="10">The sequence shown here is derived from an EMBL/GenBank/DDBJ whole genome shotgun (WGS) entry which is preliminary data.</text>
</comment>
<reference evidence="11 13" key="2">
    <citation type="submission" date="2016-08" db="EMBL/GenBank/DDBJ databases">
        <authorList>
            <person name="Varghese N."/>
            <person name="Submissions Spin"/>
        </authorList>
    </citation>
    <scope>NUCLEOTIDE SEQUENCE [LARGE SCALE GENOMIC DNA]</scope>
    <source>
        <strain evidence="11 13">HL-109</strain>
    </source>
</reference>
<evidence type="ECO:0000256" key="4">
    <source>
        <dbReference type="ARBA" id="ARBA00022801"/>
    </source>
</evidence>
<dbReference type="GO" id="GO:0006508">
    <property type="term" value="P:proteolysis"/>
    <property type="evidence" value="ECO:0007669"/>
    <property type="project" value="UniProtKB-KW"/>
</dbReference>
<sequence length="677" mass="73143">MHSGNMARLRGNATIRRGIRARADDGEGPVGHEPPLDPTGATRFEEGRRGINLRWLAGAVMTAMTGAALLGSAIYIALEGRSTPILTPQFALAALMPSAGEPAETAVKDDKLVRTDYTVAARNTYRTPVTTQVGDREVVSIRGFTRIATNLSLTAGQHATDIPRFDPMSLMGDDSESVSRVADVGPRIEEAEVSFMRRTLDHDAFTDSAPALSDNEAAAQVMEELSLMRESRRRPIAPMGAQTFLSRSLGAVQPGFGDLAGLSQPTTEPFDAIEVRIIPENVSTVAKRRSRAGEGRPGEISIDVLPGEPFVAQLAAQGVARDRIEEAIGMIGGEDAVAAMQPGLAARALVAPAERPNAARDLRRLVLYGESGVNAIIAADDRGRFAEVHVTEADFQIADAGNDDRSGRASGARLHDSLYETAFKHDLSPELVETLIQIFAYDLDFQRRVSIGDSIDLFMTEGEDLSEPELLSAALTIGGETRRVYRFTDPEDGTIEFFDPEGRSLRKFLMRKPVAEGRLTSGFGMRRHPVLGYARMHTGIDYGARTGTPIFAAGNGRVIKAGWSGGYGRRVEIEHANGYVTTYSHMSRIAGGIEVGTEVTQGQVIGALGSTGLSTGPHLHYEVLVNDDFVDPLKIRVPRSRELDGRDLALFNQQRDEINELIERAGGPTRFAQGSGR</sequence>
<dbReference type="InterPro" id="IPR011055">
    <property type="entry name" value="Dup_hybrid_motif"/>
</dbReference>
<dbReference type="PANTHER" id="PTHR21666:SF288">
    <property type="entry name" value="CELL DIVISION PROTEIN YTFB"/>
    <property type="match status" value="1"/>
</dbReference>
<gene>
    <name evidence="11" type="ORF">GA0071312_3191</name>
    <name evidence="10" type="ORF">HLUCCO17_05130</name>
</gene>
<keyword evidence="8" id="KW-0812">Transmembrane</keyword>
<feature type="domain" description="M23ase beta-sheet core" evidence="9">
    <location>
        <begin position="535"/>
        <end position="632"/>
    </location>
</feature>
<evidence type="ECO:0000313" key="13">
    <source>
        <dbReference type="Proteomes" id="UP000182800"/>
    </source>
</evidence>
<evidence type="ECO:0000256" key="3">
    <source>
        <dbReference type="ARBA" id="ARBA00022723"/>
    </source>
</evidence>
<dbReference type="EMBL" id="FMBM01000002">
    <property type="protein sequence ID" value="SCC82210.1"/>
    <property type="molecule type" value="Genomic_DNA"/>
</dbReference>
<dbReference type="PATRIC" id="fig|1653334.4.peg.1725"/>
<keyword evidence="3" id="KW-0479">Metal-binding</keyword>
<evidence type="ECO:0000313" key="12">
    <source>
        <dbReference type="Proteomes" id="UP000050497"/>
    </source>
</evidence>
<dbReference type="Gene3D" id="2.70.70.10">
    <property type="entry name" value="Glucose Permease (Domain IIA)"/>
    <property type="match status" value="1"/>
</dbReference>
<evidence type="ECO:0000256" key="7">
    <source>
        <dbReference type="SAM" id="MobiDB-lite"/>
    </source>
</evidence>
<dbReference type="EMBL" id="LJSX01000005">
    <property type="protein sequence ID" value="KPQ11865.1"/>
    <property type="molecule type" value="Genomic_DNA"/>
</dbReference>
<evidence type="ECO:0000313" key="11">
    <source>
        <dbReference type="EMBL" id="SCC82210.1"/>
    </source>
</evidence>